<feature type="compositionally biased region" description="Polar residues" evidence="1">
    <location>
        <begin position="1"/>
        <end position="19"/>
    </location>
</feature>
<reference evidence="2 3" key="1">
    <citation type="journal article" date="2023" name="Nucleic Acids Res.">
        <title>The hologenome of Daphnia magna reveals possible DNA methylation and microbiome-mediated evolution of the host genome.</title>
        <authorList>
            <person name="Chaturvedi A."/>
            <person name="Li X."/>
            <person name="Dhandapani V."/>
            <person name="Marshall H."/>
            <person name="Kissane S."/>
            <person name="Cuenca-Cambronero M."/>
            <person name="Asole G."/>
            <person name="Calvet F."/>
            <person name="Ruiz-Romero M."/>
            <person name="Marangio P."/>
            <person name="Guigo R."/>
            <person name="Rago D."/>
            <person name="Mirbahai L."/>
            <person name="Eastwood N."/>
            <person name="Colbourne J.K."/>
            <person name="Zhou J."/>
            <person name="Mallon E."/>
            <person name="Orsini L."/>
        </authorList>
    </citation>
    <scope>NUCLEOTIDE SEQUENCE [LARGE SCALE GENOMIC DNA]</scope>
    <source>
        <strain evidence="2">LRV0_1</strain>
    </source>
</reference>
<keyword evidence="3" id="KW-1185">Reference proteome</keyword>
<evidence type="ECO:0000313" key="2">
    <source>
        <dbReference type="EMBL" id="KAK4015809.1"/>
    </source>
</evidence>
<evidence type="ECO:0000313" key="3">
    <source>
        <dbReference type="Proteomes" id="UP001234178"/>
    </source>
</evidence>
<sequence length="104" mass="11548">MVAVQMKNNEQESQATGKNSETKLNKNQLHLVVLPRVPNFELTKEVSEISRQNCNSCADLCFRHVIVDDKGAQAKALHCPTLSVTVKTIKVDKQCEGQMARKGP</sequence>
<comment type="caution">
    <text evidence="2">The sequence shown here is derived from an EMBL/GenBank/DDBJ whole genome shotgun (WGS) entry which is preliminary data.</text>
</comment>
<accession>A0ABQ9ZSB3</accession>
<dbReference type="EMBL" id="JAOYFB010000005">
    <property type="protein sequence ID" value="KAK4015809.1"/>
    <property type="molecule type" value="Genomic_DNA"/>
</dbReference>
<gene>
    <name evidence="2" type="ORF">OUZ56_030782</name>
</gene>
<proteinExistence type="predicted"/>
<organism evidence="2 3">
    <name type="scientific">Daphnia magna</name>
    <dbReference type="NCBI Taxonomy" id="35525"/>
    <lineage>
        <taxon>Eukaryota</taxon>
        <taxon>Metazoa</taxon>
        <taxon>Ecdysozoa</taxon>
        <taxon>Arthropoda</taxon>
        <taxon>Crustacea</taxon>
        <taxon>Branchiopoda</taxon>
        <taxon>Diplostraca</taxon>
        <taxon>Cladocera</taxon>
        <taxon>Anomopoda</taxon>
        <taxon>Daphniidae</taxon>
        <taxon>Daphnia</taxon>
    </lineage>
</organism>
<feature type="region of interest" description="Disordered" evidence="1">
    <location>
        <begin position="1"/>
        <end position="26"/>
    </location>
</feature>
<dbReference type="Proteomes" id="UP001234178">
    <property type="component" value="Unassembled WGS sequence"/>
</dbReference>
<evidence type="ECO:0000256" key="1">
    <source>
        <dbReference type="SAM" id="MobiDB-lite"/>
    </source>
</evidence>
<name>A0ABQ9ZSB3_9CRUS</name>
<protein>
    <submittedName>
        <fullName evidence="2">Uncharacterized protein</fullName>
    </submittedName>
</protein>